<accession>A0A7W7I4P7</accession>
<dbReference type="Pfam" id="PF13472">
    <property type="entry name" value="Lipase_GDSL_2"/>
    <property type="match status" value="1"/>
</dbReference>
<evidence type="ECO:0000313" key="4">
    <source>
        <dbReference type="Proteomes" id="UP000578112"/>
    </source>
</evidence>
<organism evidence="3 4">
    <name type="scientific">Actinoplanes digitatis</name>
    <dbReference type="NCBI Taxonomy" id="1868"/>
    <lineage>
        <taxon>Bacteria</taxon>
        <taxon>Bacillati</taxon>
        <taxon>Actinomycetota</taxon>
        <taxon>Actinomycetes</taxon>
        <taxon>Micromonosporales</taxon>
        <taxon>Micromonosporaceae</taxon>
        <taxon>Actinoplanes</taxon>
    </lineage>
</organism>
<dbReference type="Proteomes" id="UP000578112">
    <property type="component" value="Unassembled WGS sequence"/>
</dbReference>
<reference evidence="3 4" key="1">
    <citation type="submission" date="2020-08" db="EMBL/GenBank/DDBJ databases">
        <title>Sequencing the genomes of 1000 actinobacteria strains.</title>
        <authorList>
            <person name="Klenk H.-P."/>
        </authorList>
    </citation>
    <scope>NUCLEOTIDE SEQUENCE [LARGE SCALE GENOMIC DNA]</scope>
    <source>
        <strain evidence="3 4">DSM 43149</strain>
    </source>
</reference>
<dbReference type="SUPFAM" id="SSF52266">
    <property type="entry name" value="SGNH hydrolase"/>
    <property type="match status" value="1"/>
</dbReference>
<protein>
    <submittedName>
        <fullName evidence="3">Lysophospholipase L1-like esterase</fullName>
    </submittedName>
</protein>
<proteinExistence type="predicted"/>
<dbReference type="InterPro" id="IPR037460">
    <property type="entry name" value="SEST-like"/>
</dbReference>
<gene>
    <name evidence="3" type="ORF">BJ971_006729</name>
</gene>
<keyword evidence="4" id="KW-1185">Reference proteome</keyword>
<feature type="disulfide bond" evidence="1">
    <location>
        <begin position="38"/>
        <end position="67"/>
    </location>
</feature>
<evidence type="ECO:0000259" key="2">
    <source>
        <dbReference type="Pfam" id="PF13472"/>
    </source>
</evidence>
<dbReference type="GO" id="GO:0019433">
    <property type="term" value="P:triglyceride catabolic process"/>
    <property type="evidence" value="ECO:0007669"/>
    <property type="project" value="TreeGrafter"/>
</dbReference>
<feature type="domain" description="SGNH hydrolase-type esterase" evidence="2">
    <location>
        <begin position="19"/>
        <end position="229"/>
    </location>
</feature>
<comment type="caution">
    <text evidence="3">The sequence shown here is derived from an EMBL/GenBank/DDBJ whole genome shotgun (WGS) entry which is preliminary data.</text>
</comment>
<sequence>MRAGPFGTGLQPPVIRYAALGDSYSSGTGASPYTDELCRRSPVTYSNLIAGTVVNGLPVDRPNLAACHGAKTIDFYTSQQPGVPPQLDAVQLNTRLVTLTIGGNDLGFSAKFTGCYLGADCSTIGPLATPQELYETQVKLTSLYQQIRAEMNPDGRLMVISYPSILPVTGEPADPQPTPARWPNLGENLILPERNAINDATAQADRMIRDAVIATGDSHVTYVNGLDLFRGHRLCRESGV</sequence>
<dbReference type="InterPro" id="IPR013830">
    <property type="entry name" value="SGNH_hydro"/>
</dbReference>
<dbReference type="GO" id="GO:0004806">
    <property type="term" value="F:triacylglycerol lipase activity"/>
    <property type="evidence" value="ECO:0007669"/>
    <property type="project" value="TreeGrafter"/>
</dbReference>
<dbReference type="PANTHER" id="PTHR37981:SF1">
    <property type="entry name" value="SGNH HYDROLASE-TYPE ESTERASE DOMAIN-CONTAINING PROTEIN"/>
    <property type="match status" value="1"/>
</dbReference>
<keyword evidence="1" id="KW-1015">Disulfide bond</keyword>
<dbReference type="InterPro" id="IPR036514">
    <property type="entry name" value="SGNH_hydro_sf"/>
</dbReference>
<dbReference type="EMBL" id="JACHNH010000001">
    <property type="protein sequence ID" value="MBB4766173.1"/>
    <property type="molecule type" value="Genomic_DNA"/>
</dbReference>
<evidence type="ECO:0000313" key="3">
    <source>
        <dbReference type="EMBL" id="MBB4766173.1"/>
    </source>
</evidence>
<dbReference type="CDD" id="cd01823">
    <property type="entry name" value="SEST_like"/>
    <property type="match status" value="1"/>
</dbReference>
<dbReference type="RefSeq" id="WP_184997272.1">
    <property type="nucleotide sequence ID" value="NZ_JACHNH010000001.1"/>
</dbReference>
<evidence type="ECO:0000256" key="1">
    <source>
        <dbReference type="PIRSR" id="PIRSR637460-2"/>
    </source>
</evidence>
<feature type="disulfide bond" evidence="1">
    <location>
        <begin position="115"/>
        <end position="121"/>
    </location>
</feature>
<dbReference type="Gene3D" id="3.40.50.1110">
    <property type="entry name" value="SGNH hydrolase"/>
    <property type="match status" value="1"/>
</dbReference>
<name>A0A7W7I4P7_9ACTN</name>
<dbReference type="PANTHER" id="PTHR37981">
    <property type="entry name" value="LIPASE 2"/>
    <property type="match status" value="1"/>
</dbReference>
<dbReference type="AlphaFoldDB" id="A0A7W7I4P7"/>